<dbReference type="AlphaFoldDB" id="A0AAD0SRW1"/>
<dbReference type="PANTHER" id="PTHR30098">
    <property type="entry name" value="LEUCYL/PHENYLALANYL-TRNA--PROTEIN TRANSFERASE"/>
    <property type="match status" value="1"/>
</dbReference>
<proteinExistence type="inferred from homology"/>
<dbReference type="SUPFAM" id="SSF55729">
    <property type="entry name" value="Acyl-CoA N-acyltransferases (Nat)"/>
    <property type="match status" value="1"/>
</dbReference>
<dbReference type="HAMAP" id="MF_00688">
    <property type="entry name" value="Leu_Phe_trans"/>
    <property type="match status" value="1"/>
</dbReference>
<dbReference type="Gene3D" id="3.30.70.3550">
    <property type="entry name" value="Leucyl/phenylalanyl-tRNA-protein transferase, N-terminal domain"/>
    <property type="match status" value="1"/>
</dbReference>
<evidence type="ECO:0000313" key="5">
    <source>
        <dbReference type="EMBL" id="AXX89929.1"/>
    </source>
</evidence>
<gene>
    <name evidence="4 5" type="primary">aat</name>
    <name evidence="5" type="ORF">ASUIS_1447</name>
</gene>
<keyword evidence="6" id="KW-1185">Reference proteome</keyword>
<evidence type="ECO:0000313" key="6">
    <source>
        <dbReference type="Proteomes" id="UP000263040"/>
    </source>
</evidence>
<comment type="similarity">
    <text evidence="4">Belongs to the L/F-transferase family.</text>
</comment>
<comment type="subcellular location">
    <subcellularLocation>
        <location evidence="4">Cytoplasm</location>
    </subcellularLocation>
</comment>
<evidence type="ECO:0000256" key="3">
    <source>
        <dbReference type="ARBA" id="ARBA00023315"/>
    </source>
</evidence>
<dbReference type="PANTHER" id="PTHR30098:SF2">
    <property type="entry name" value="LEUCYL_PHENYLALANYL-TRNA--PROTEIN TRANSFERASE"/>
    <property type="match status" value="1"/>
</dbReference>
<keyword evidence="2 4" id="KW-0808">Transferase</keyword>
<keyword evidence="1 4" id="KW-0963">Cytoplasm</keyword>
<dbReference type="Proteomes" id="UP000263040">
    <property type="component" value="Chromosome"/>
</dbReference>
<dbReference type="InterPro" id="IPR042221">
    <property type="entry name" value="Leu/Phe-tRNA_Trfase_N"/>
</dbReference>
<comment type="catalytic activity">
    <reaction evidence="4">
        <text>N-terminal L-lysyl-[protein] + L-leucyl-tRNA(Leu) = N-terminal L-leucyl-L-lysyl-[protein] + tRNA(Leu) + H(+)</text>
        <dbReference type="Rhea" id="RHEA:12340"/>
        <dbReference type="Rhea" id="RHEA-COMP:9613"/>
        <dbReference type="Rhea" id="RHEA-COMP:9622"/>
        <dbReference type="Rhea" id="RHEA-COMP:12670"/>
        <dbReference type="Rhea" id="RHEA-COMP:12671"/>
        <dbReference type="ChEBI" id="CHEBI:15378"/>
        <dbReference type="ChEBI" id="CHEBI:65249"/>
        <dbReference type="ChEBI" id="CHEBI:78442"/>
        <dbReference type="ChEBI" id="CHEBI:78494"/>
        <dbReference type="ChEBI" id="CHEBI:133043"/>
        <dbReference type="EC" id="2.3.2.6"/>
    </reaction>
</comment>
<dbReference type="InterPro" id="IPR016181">
    <property type="entry name" value="Acyl_CoA_acyltransferase"/>
</dbReference>
<dbReference type="GO" id="GO:0008914">
    <property type="term" value="F:leucyl-tRNA--protein transferase activity"/>
    <property type="evidence" value="ECO:0007669"/>
    <property type="project" value="UniProtKB-UniRule"/>
</dbReference>
<dbReference type="EMBL" id="CP032100">
    <property type="protein sequence ID" value="AXX89929.1"/>
    <property type="molecule type" value="Genomic_DNA"/>
</dbReference>
<comment type="catalytic activity">
    <reaction evidence="4">
        <text>N-terminal L-arginyl-[protein] + L-leucyl-tRNA(Leu) = N-terminal L-leucyl-L-arginyl-[protein] + tRNA(Leu) + H(+)</text>
        <dbReference type="Rhea" id="RHEA:50416"/>
        <dbReference type="Rhea" id="RHEA-COMP:9613"/>
        <dbReference type="Rhea" id="RHEA-COMP:9622"/>
        <dbReference type="Rhea" id="RHEA-COMP:12672"/>
        <dbReference type="Rhea" id="RHEA-COMP:12673"/>
        <dbReference type="ChEBI" id="CHEBI:15378"/>
        <dbReference type="ChEBI" id="CHEBI:64719"/>
        <dbReference type="ChEBI" id="CHEBI:78442"/>
        <dbReference type="ChEBI" id="CHEBI:78494"/>
        <dbReference type="ChEBI" id="CHEBI:133044"/>
        <dbReference type="EC" id="2.3.2.6"/>
    </reaction>
</comment>
<dbReference type="GO" id="GO:0030163">
    <property type="term" value="P:protein catabolic process"/>
    <property type="evidence" value="ECO:0007669"/>
    <property type="project" value="UniProtKB-UniRule"/>
</dbReference>
<dbReference type="Pfam" id="PF03588">
    <property type="entry name" value="Leu_Phe_trans"/>
    <property type="match status" value="1"/>
</dbReference>
<evidence type="ECO:0000256" key="1">
    <source>
        <dbReference type="ARBA" id="ARBA00022490"/>
    </source>
</evidence>
<dbReference type="RefSeq" id="WP_118886453.1">
    <property type="nucleotide sequence ID" value="NZ_CP032100.1"/>
</dbReference>
<sequence length="223" mass="25917">MKLLNKKNKIYLLDENNFDFPKLEMMKDDLVAVGGDFHPQRLLNAYENGIFPWYIDEYNYIHWFSPNKRMVLKPDEMKVSKSLKKSILNKGFIIKSNENFEAVIRACSQIKRKHENSTWISEEFIKAYINLHNLDIAFSIECYLNDELVGGLYGLLIGNIFCGESMFAKVTDASKVAFYHLCNQASQNGIKLIDCQVYNDHLASLGAYEISREKYFEILNIEI</sequence>
<dbReference type="EC" id="2.3.2.6" evidence="4"/>
<dbReference type="InterPro" id="IPR042203">
    <property type="entry name" value="Leu/Phe-tRNA_Trfase_C"/>
</dbReference>
<dbReference type="NCBIfam" id="TIGR00667">
    <property type="entry name" value="aat"/>
    <property type="match status" value="1"/>
</dbReference>
<dbReference type="KEGG" id="asui:ASUIS_1447"/>
<reference evidence="5 6" key="1">
    <citation type="submission" date="2018-08" db="EMBL/GenBank/DDBJ databases">
        <title>Complete genome of the Arcobacter suis type strain LMG 26152.</title>
        <authorList>
            <person name="Miller W.G."/>
            <person name="Yee E."/>
            <person name="Bono J.L."/>
        </authorList>
    </citation>
    <scope>NUCLEOTIDE SEQUENCE [LARGE SCALE GENOMIC DNA]</scope>
    <source>
        <strain evidence="5 6">CECT 7833</strain>
    </source>
</reference>
<organism evidence="5 6">
    <name type="scientific">Arcobacter suis CECT 7833</name>
    <dbReference type="NCBI Taxonomy" id="663365"/>
    <lineage>
        <taxon>Bacteria</taxon>
        <taxon>Pseudomonadati</taxon>
        <taxon>Campylobacterota</taxon>
        <taxon>Epsilonproteobacteria</taxon>
        <taxon>Campylobacterales</taxon>
        <taxon>Arcobacteraceae</taxon>
        <taxon>Arcobacter</taxon>
    </lineage>
</organism>
<dbReference type="GO" id="GO:0005737">
    <property type="term" value="C:cytoplasm"/>
    <property type="evidence" value="ECO:0007669"/>
    <property type="project" value="UniProtKB-SubCell"/>
</dbReference>
<evidence type="ECO:0000256" key="4">
    <source>
        <dbReference type="HAMAP-Rule" id="MF_00688"/>
    </source>
</evidence>
<evidence type="ECO:0000256" key="2">
    <source>
        <dbReference type="ARBA" id="ARBA00022679"/>
    </source>
</evidence>
<comment type="catalytic activity">
    <reaction evidence="4">
        <text>L-phenylalanyl-tRNA(Phe) + an N-terminal L-alpha-aminoacyl-[protein] = an N-terminal L-phenylalanyl-L-alpha-aminoacyl-[protein] + tRNA(Phe)</text>
        <dbReference type="Rhea" id="RHEA:43632"/>
        <dbReference type="Rhea" id="RHEA-COMP:9668"/>
        <dbReference type="Rhea" id="RHEA-COMP:9699"/>
        <dbReference type="Rhea" id="RHEA-COMP:10636"/>
        <dbReference type="Rhea" id="RHEA-COMP:10637"/>
        <dbReference type="ChEBI" id="CHEBI:78442"/>
        <dbReference type="ChEBI" id="CHEBI:78531"/>
        <dbReference type="ChEBI" id="CHEBI:78597"/>
        <dbReference type="ChEBI" id="CHEBI:83561"/>
        <dbReference type="EC" id="2.3.2.6"/>
    </reaction>
</comment>
<protein>
    <recommendedName>
        <fullName evidence="4">Leucyl/phenylalanyl-tRNA--protein transferase</fullName>
        <ecNumber evidence="4">2.3.2.6</ecNumber>
    </recommendedName>
    <alternativeName>
        <fullName evidence="4">L/F-transferase</fullName>
    </alternativeName>
    <alternativeName>
        <fullName evidence="4">Leucyltransferase</fullName>
    </alternativeName>
    <alternativeName>
        <fullName evidence="4">Phenyalanyltransferase</fullName>
    </alternativeName>
</protein>
<dbReference type="Gene3D" id="3.40.630.70">
    <property type="entry name" value="Leucyl/phenylalanyl-tRNA-protein transferase, C-terminal domain"/>
    <property type="match status" value="1"/>
</dbReference>
<dbReference type="InterPro" id="IPR004616">
    <property type="entry name" value="Leu/Phe-tRNA_Trfase"/>
</dbReference>
<name>A0AAD0SRW1_9BACT</name>
<keyword evidence="3 4" id="KW-0012">Acyltransferase</keyword>
<comment type="function">
    <text evidence="4">Functions in the N-end rule pathway of protein degradation where it conjugates Leu, Phe and, less efficiently, Met from aminoacyl-tRNAs to the N-termini of proteins containing an N-terminal arginine or lysine.</text>
</comment>
<accession>A0AAD0SRW1</accession>